<dbReference type="Pfam" id="PF01073">
    <property type="entry name" value="3Beta_HSD"/>
    <property type="match status" value="1"/>
</dbReference>
<dbReference type="InterPro" id="IPR036291">
    <property type="entry name" value="NAD(P)-bd_dom_sf"/>
</dbReference>
<dbReference type="PANTHER" id="PTHR43245:SF51">
    <property type="entry name" value="SHORT CHAIN DEHYDROGENASE_REDUCTASE FAMILY 42E, MEMBER 2"/>
    <property type="match status" value="1"/>
</dbReference>
<gene>
    <name evidence="4" type="ORF">V3390_03120</name>
</gene>
<dbReference type="Gene3D" id="3.40.50.720">
    <property type="entry name" value="NAD(P)-binding Rossmann-like Domain"/>
    <property type="match status" value="1"/>
</dbReference>
<organism evidence="4 5">
    <name type="scientific">Aquilutibacter rugosus</name>
    <dbReference type="NCBI Taxonomy" id="3115820"/>
    <lineage>
        <taxon>Bacteria</taxon>
        <taxon>Pseudomonadati</taxon>
        <taxon>Pseudomonadota</taxon>
        <taxon>Gammaproteobacteria</taxon>
        <taxon>Lysobacterales</taxon>
        <taxon>Lysobacteraceae</taxon>
        <taxon>Aquilutibacter</taxon>
    </lineage>
</organism>
<dbReference type="InterPro" id="IPR050177">
    <property type="entry name" value="Lipid_A_modif_metabolic_enz"/>
</dbReference>
<proteinExistence type="inferred from homology"/>
<feature type="domain" description="3-beta hydroxysteroid dehydrogenase/isomerase" evidence="3">
    <location>
        <begin position="4"/>
        <end position="251"/>
    </location>
</feature>
<accession>A0ABU7UXM7</accession>
<dbReference type="InterPro" id="IPR002225">
    <property type="entry name" value="3Beta_OHSteriod_DH/Estase"/>
</dbReference>
<comment type="caution">
    <text evidence="4">The sequence shown here is derived from an EMBL/GenBank/DDBJ whole genome shotgun (WGS) entry which is preliminary data.</text>
</comment>
<keyword evidence="5" id="KW-1185">Reference proteome</keyword>
<reference evidence="4 5" key="1">
    <citation type="submission" date="2024-01" db="EMBL/GenBank/DDBJ databases">
        <title>Novel species of the genus Luteimonas isolated from rivers.</title>
        <authorList>
            <person name="Lu H."/>
        </authorList>
    </citation>
    <scope>NUCLEOTIDE SEQUENCE [LARGE SCALE GENOMIC DNA]</scope>
    <source>
        <strain evidence="4 5">FXH3W</strain>
    </source>
</reference>
<protein>
    <submittedName>
        <fullName evidence="4">NAD-dependent epimerase/dehydratase family protein</fullName>
    </submittedName>
</protein>
<sequence>MKVLVTGGGGFLGLALCRALQAQGYTVRSIQRRDSAALRELGVEQVLGDLANAEAMRAAVSGVDAIVHNAAMAGAWGPYQDYYRANVLGTRNVLQAARAAGVRKVVYTSTPSVTHRATHPVAGLSAAQVPYGEGLRAPYAATKKLAEIEALAANDASLAVTALRPRLIWGAGDNHLLPRLVERSRAGRLRLIGSGDNLIDSTYVTNAANAHVRALQALEPGSRNAGKAYFISNGEPRSMKDTVNALLDAAGEPPVSQHIPAAVAMAAAHVMQAAYRGLPLRGEPLLTPFVVEQMLTTHWYDMTPAREDFGYVPAVSFDQGIEQLRRSFRMTA</sequence>
<dbReference type="Proteomes" id="UP001356170">
    <property type="component" value="Unassembled WGS sequence"/>
</dbReference>
<evidence type="ECO:0000313" key="5">
    <source>
        <dbReference type="Proteomes" id="UP001356170"/>
    </source>
</evidence>
<dbReference type="EMBL" id="JAZHBO010000001">
    <property type="protein sequence ID" value="MEF2155222.1"/>
    <property type="molecule type" value="Genomic_DNA"/>
</dbReference>
<evidence type="ECO:0000256" key="1">
    <source>
        <dbReference type="ARBA" id="ARBA00009219"/>
    </source>
</evidence>
<evidence type="ECO:0000256" key="2">
    <source>
        <dbReference type="ARBA" id="ARBA00023002"/>
    </source>
</evidence>
<comment type="similarity">
    <text evidence="1">Belongs to the 3-beta-HSD family.</text>
</comment>
<dbReference type="SUPFAM" id="SSF51735">
    <property type="entry name" value="NAD(P)-binding Rossmann-fold domains"/>
    <property type="match status" value="1"/>
</dbReference>
<keyword evidence="2" id="KW-0560">Oxidoreductase</keyword>
<evidence type="ECO:0000313" key="4">
    <source>
        <dbReference type="EMBL" id="MEF2155222.1"/>
    </source>
</evidence>
<dbReference type="PANTHER" id="PTHR43245">
    <property type="entry name" value="BIFUNCTIONAL POLYMYXIN RESISTANCE PROTEIN ARNA"/>
    <property type="match status" value="1"/>
</dbReference>
<evidence type="ECO:0000259" key="3">
    <source>
        <dbReference type="Pfam" id="PF01073"/>
    </source>
</evidence>
<dbReference type="RefSeq" id="WP_331703311.1">
    <property type="nucleotide sequence ID" value="NZ_JAZHBO010000001.1"/>
</dbReference>
<name>A0ABU7UXM7_9GAMM</name>